<comment type="catalytic activity">
    <reaction evidence="7">
        <text>L-threonyl-[protein] + ATP = O-phospho-L-threonyl-[protein] + ADP + H(+)</text>
        <dbReference type="Rhea" id="RHEA:46608"/>
        <dbReference type="Rhea" id="RHEA-COMP:11060"/>
        <dbReference type="Rhea" id="RHEA-COMP:11605"/>
        <dbReference type="ChEBI" id="CHEBI:15378"/>
        <dbReference type="ChEBI" id="CHEBI:30013"/>
        <dbReference type="ChEBI" id="CHEBI:30616"/>
        <dbReference type="ChEBI" id="CHEBI:61977"/>
        <dbReference type="ChEBI" id="CHEBI:456216"/>
        <dbReference type="EC" id="2.7.11.1"/>
    </reaction>
</comment>
<comment type="caution">
    <text evidence="11">The sequence shown here is derived from an EMBL/GenBank/DDBJ whole genome shotgun (WGS) entry which is preliminary data.</text>
</comment>
<dbReference type="GeneID" id="92085288"/>
<feature type="domain" description="Protein kinase" evidence="10">
    <location>
        <begin position="33"/>
        <end position="335"/>
    </location>
</feature>
<keyword evidence="12" id="KW-1185">Reference proteome</keyword>
<evidence type="ECO:0000256" key="1">
    <source>
        <dbReference type="ARBA" id="ARBA00012513"/>
    </source>
</evidence>
<gene>
    <name evidence="11" type="ORF">PG994_000816</name>
</gene>
<evidence type="ECO:0000256" key="3">
    <source>
        <dbReference type="ARBA" id="ARBA00022679"/>
    </source>
</evidence>
<dbReference type="PANTHER" id="PTHR47634:SF9">
    <property type="entry name" value="PROTEIN KINASE DOMAIN-CONTAINING PROTEIN-RELATED"/>
    <property type="match status" value="1"/>
</dbReference>
<dbReference type="SUPFAM" id="SSF56112">
    <property type="entry name" value="Protein kinase-like (PK-like)"/>
    <property type="match status" value="1"/>
</dbReference>
<evidence type="ECO:0000256" key="6">
    <source>
        <dbReference type="ARBA" id="ARBA00022840"/>
    </source>
</evidence>
<evidence type="ECO:0000256" key="5">
    <source>
        <dbReference type="ARBA" id="ARBA00022777"/>
    </source>
</evidence>
<dbReference type="RefSeq" id="XP_066722857.1">
    <property type="nucleotide sequence ID" value="XM_066852225.1"/>
</dbReference>
<feature type="non-terminal residue" evidence="11">
    <location>
        <position position="1"/>
    </location>
</feature>
<evidence type="ECO:0000313" key="12">
    <source>
        <dbReference type="Proteomes" id="UP001480595"/>
    </source>
</evidence>
<evidence type="ECO:0000256" key="7">
    <source>
        <dbReference type="ARBA" id="ARBA00047899"/>
    </source>
</evidence>
<keyword evidence="3" id="KW-0808">Transferase</keyword>
<dbReference type="InterPro" id="IPR011009">
    <property type="entry name" value="Kinase-like_dom_sf"/>
</dbReference>
<dbReference type="PROSITE" id="PS50011">
    <property type="entry name" value="PROTEIN_KINASE_DOM"/>
    <property type="match status" value="1"/>
</dbReference>
<evidence type="ECO:0000256" key="4">
    <source>
        <dbReference type="ARBA" id="ARBA00022741"/>
    </source>
</evidence>
<feature type="binding site" evidence="9">
    <location>
        <position position="67"/>
    </location>
    <ligand>
        <name>ATP</name>
        <dbReference type="ChEBI" id="CHEBI:30616"/>
    </ligand>
</feature>
<dbReference type="InterPro" id="IPR017441">
    <property type="entry name" value="Protein_kinase_ATP_BS"/>
</dbReference>
<keyword evidence="6 9" id="KW-0067">ATP-binding</keyword>
<dbReference type="SMART" id="SM00220">
    <property type="entry name" value="S_TKc"/>
    <property type="match status" value="1"/>
</dbReference>
<dbReference type="PROSITE" id="PS00107">
    <property type="entry name" value="PROTEIN_KINASE_ATP"/>
    <property type="match status" value="1"/>
</dbReference>
<keyword evidence="2" id="KW-0723">Serine/threonine-protein kinase</keyword>
<dbReference type="Pfam" id="PF00069">
    <property type="entry name" value="Pkinase"/>
    <property type="match status" value="1"/>
</dbReference>
<dbReference type="Gene3D" id="3.30.200.20">
    <property type="entry name" value="Phosphorylase Kinase, domain 1"/>
    <property type="match status" value="1"/>
</dbReference>
<dbReference type="Gene3D" id="1.10.510.10">
    <property type="entry name" value="Transferase(Phosphotransferase) domain 1"/>
    <property type="match status" value="2"/>
</dbReference>
<dbReference type="InterPro" id="IPR000719">
    <property type="entry name" value="Prot_kinase_dom"/>
</dbReference>
<evidence type="ECO:0000256" key="8">
    <source>
        <dbReference type="ARBA" id="ARBA00048679"/>
    </source>
</evidence>
<keyword evidence="5" id="KW-0418">Kinase</keyword>
<dbReference type="EMBL" id="JAQQWL010000001">
    <property type="protein sequence ID" value="KAK8091311.1"/>
    <property type="molecule type" value="Genomic_DNA"/>
</dbReference>
<sequence length="339" mass="38431">KPSKQEGLEEGNGVYRQGVFHPDYIGDVYHGRYEILNKIGYGTYSTVWLVRDLEAKKGDDAEYRALKILSARCYGAAKDLYEREILRQLRDGNQRLMGYKFICHLEDDFEHKGPNGTHLMRRITIQLPLALDYAHECGVVHTGEHPGNQHLREDAEPLPHRLWLPYARTSSTEQVGETIIPTLPLRKYYFEDGDQFDQFVIVLGDWGPVALRAPEVLIGAPWGPAVDIWNVGAIVLEMYRAMCMFSGQVAPDGHYELREHLAEIEHLLGTFPKALLEKGNPALPFVADRNLIFEAYTTGLAHDEKEEFVAFLVSAMKIDPAKRPTPEDLLKGPWLHALG</sequence>
<evidence type="ECO:0000313" key="11">
    <source>
        <dbReference type="EMBL" id="KAK8091311.1"/>
    </source>
</evidence>
<proteinExistence type="predicted"/>
<keyword evidence="4 9" id="KW-0547">Nucleotide-binding</keyword>
<evidence type="ECO:0000256" key="2">
    <source>
        <dbReference type="ARBA" id="ARBA00022527"/>
    </source>
</evidence>
<evidence type="ECO:0000256" key="9">
    <source>
        <dbReference type="PROSITE-ProRule" id="PRU10141"/>
    </source>
</evidence>
<comment type="catalytic activity">
    <reaction evidence="8">
        <text>L-seryl-[protein] + ATP = O-phospho-L-seryl-[protein] + ADP + H(+)</text>
        <dbReference type="Rhea" id="RHEA:17989"/>
        <dbReference type="Rhea" id="RHEA-COMP:9863"/>
        <dbReference type="Rhea" id="RHEA-COMP:11604"/>
        <dbReference type="ChEBI" id="CHEBI:15378"/>
        <dbReference type="ChEBI" id="CHEBI:29999"/>
        <dbReference type="ChEBI" id="CHEBI:30616"/>
        <dbReference type="ChEBI" id="CHEBI:83421"/>
        <dbReference type="ChEBI" id="CHEBI:456216"/>
        <dbReference type="EC" id="2.7.11.1"/>
    </reaction>
</comment>
<organism evidence="11 12">
    <name type="scientific">Apiospora phragmitis</name>
    <dbReference type="NCBI Taxonomy" id="2905665"/>
    <lineage>
        <taxon>Eukaryota</taxon>
        <taxon>Fungi</taxon>
        <taxon>Dikarya</taxon>
        <taxon>Ascomycota</taxon>
        <taxon>Pezizomycotina</taxon>
        <taxon>Sordariomycetes</taxon>
        <taxon>Xylariomycetidae</taxon>
        <taxon>Amphisphaeriales</taxon>
        <taxon>Apiosporaceae</taxon>
        <taxon>Apiospora</taxon>
    </lineage>
</organism>
<accession>A0ABR1X750</accession>
<dbReference type="PANTHER" id="PTHR47634">
    <property type="entry name" value="PROTEIN KINASE DOMAIN-CONTAINING PROTEIN-RELATED"/>
    <property type="match status" value="1"/>
</dbReference>
<dbReference type="InterPro" id="IPR051334">
    <property type="entry name" value="SRPK"/>
</dbReference>
<dbReference type="Proteomes" id="UP001480595">
    <property type="component" value="Unassembled WGS sequence"/>
</dbReference>
<evidence type="ECO:0000259" key="10">
    <source>
        <dbReference type="PROSITE" id="PS50011"/>
    </source>
</evidence>
<dbReference type="EC" id="2.7.11.1" evidence="1"/>
<protein>
    <recommendedName>
        <fullName evidence="1">non-specific serine/threonine protein kinase</fullName>
        <ecNumber evidence="1">2.7.11.1</ecNumber>
    </recommendedName>
</protein>
<reference evidence="11 12" key="1">
    <citation type="submission" date="2023-01" db="EMBL/GenBank/DDBJ databases">
        <title>Analysis of 21 Apiospora genomes using comparative genomics revels a genus with tremendous synthesis potential of carbohydrate active enzymes and secondary metabolites.</title>
        <authorList>
            <person name="Sorensen T."/>
        </authorList>
    </citation>
    <scope>NUCLEOTIDE SEQUENCE [LARGE SCALE GENOMIC DNA]</scope>
    <source>
        <strain evidence="11 12">CBS 135458</strain>
    </source>
</reference>
<name>A0ABR1X750_9PEZI</name>